<evidence type="ECO:0000313" key="3">
    <source>
        <dbReference type="Proteomes" id="UP001324115"/>
    </source>
</evidence>
<proteinExistence type="predicted"/>
<gene>
    <name evidence="2" type="ORF">RGQ29_028522</name>
</gene>
<accession>A0AAN7IM57</accession>
<keyword evidence="1" id="KW-0472">Membrane</keyword>
<sequence>MHMWPSTMRVSECFSSPLSKISSSNANQSLPTYNPLNHVANKERSSLKFAKFIIHIITLILSAIIFWFFPILVTIKKLHFLIDPFALSSLCDLKNMFFKNLLKLKRM</sequence>
<organism evidence="2 3">
    <name type="scientific">Quercus rubra</name>
    <name type="common">Northern red oak</name>
    <name type="synonym">Quercus borealis</name>
    <dbReference type="NCBI Taxonomy" id="3512"/>
    <lineage>
        <taxon>Eukaryota</taxon>
        <taxon>Viridiplantae</taxon>
        <taxon>Streptophyta</taxon>
        <taxon>Embryophyta</taxon>
        <taxon>Tracheophyta</taxon>
        <taxon>Spermatophyta</taxon>
        <taxon>Magnoliopsida</taxon>
        <taxon>eudicotyledons</taxon>
        <taxon>Gunneridae</taxon>
        <taxon>Pentapetalae</taxon>
        <taxon>rosids</taxon>
        <taxon>fabids</taxon>
        <taxon>Fagales</taxon>
        <taxon>Fagaceae</taxon>
        <taxon>Quercus</taxon>
    </lineage>
</organism>
<keyword evidence="3" id="KW-1185">Reference proteome</keyword>
<dbReference type="EMBL" id="JAXUIC010000008">
    <property type="protein sequence ID" value="KAK4578451.1"/>
    <property type="molecule type" value="Genomic_DNA"/>
</dbReference>
<dbReference type="AlphaFoldDB" id="A0AAN7IM57"/>
<keyword evidence="1" id="KW-0812">Transmembrane</keyword>
<protein>
    <submittedName>
        <fullName evidence="2">Uncharacterized protein</fullName>
    </submittedName>
</protein>
<dbReference type="Proteomes" id="UP001324115">
    <property type="component" value="Unassembled WGS sequence"/>
</dbReference>
<comment type="caution">
    <text evidence="2">The sequence shown here is derived from an EMBL/GenBank/DDBJ whole genome shotgun (WGS) entry which is preliminary data.</text>
</comment>
<evidence type="ECO:0000256" key="1">
    <source>
        <dbReference type="SAM" id="Phobius"/>
    </source>
</evidence>
<feature type="transmembrane region" description="Helical" evidence="1">
    <location>
        <begin position="52"/>
        <end position="72"/>
    </location>
</feature>
<evidence type="ECO:0000313" key="2">
    <source>
        <dbReference type="EMBL" id="KAK4578451.1"/>
    </source>
</evidence>
<name>A0AAN7IM57_QUERU</name>
<reference evidence="2 3" key="1">
    <citation type="journal article" date="2023" name="G3 (Bethesda)">
        <title>A haplotype-resolved chromosome-scale genome for Quercus rubra L. provides insights into the genetics of adaptive traits for red oak species.</title>
        <authorList>
            <person name="Kapoor B."/>
            <person name="Jenkins J."/>
            <person name="Schmutz J."/>
            <person name="Zhebentyayeva T."/>
            <person name="Kuelheim C."/>
            <person name="Coggeshall M."/>
            <person name="Heim C."/>
            <person name="Lasky J.R."/>
            <person name="Leites L."/>
            <person name="Islam-Faridi N."/>
            <person name="Romero-Severson J."/>
            <person name="DeLeo V.L."/>
            <person name="Lucas S.M."/>
            <person name="Lazic D."/>
            <person name="Gailing O."/>
            <person name="Carlson J."/>
            <person name="Staton M."/>
        </authorList>
    </citation>
    <scope>NUCLEOTIDE SEQUENCE [LARGE SCALE GENOMIC DNA]</scope>
    <source>
        <strain evidence="2">Pseudo-F2</strain>
    </source>
</reference>
<keyword evidence="1" id="KW-1133">Transmembrane helix</keyword>